<reference evidence="1 2" key="1">
    <citation type="journal article" date="2012" name="PLoS Pathog.">
        <title>The genome of the obligate intracellular parasite Trachipleistophora hominis: new insights into microsporidian genome dynamics and reductive evolution.</title>
        <authorList>
            <person name="Heinz E."/>
            <person name="Williams T.A."/>
            <person name="Nakjang S."/>
            <person name="Noel C.J."/>
            <person name="Swan D.C."/>
            <person name="Goldberg A.V."/>
            <person name="Harris S.R."/>
            <person name="Weinmaier T."/>
            <person name="Markert S."/>
            <person name="Becher D."/>
            <person name="Bernhardt J."/>
            <person name="Dagan T."/>
            <person name="Hacker C."/>
            <person name="Lucocq J.M."/>
            <person name="Schweder T."/>
            <person name="Rattei T."/>
            <person name="Hall N."/>
            <person name="Hirt R.P."/>
            <person name="Embley T.M."/>
        </authorList>
    </citation>
    <scope>NUCLEOTIDE SEQUENCE [LARGE SCALE GENOMIC DNA]</scope>
</reference>
<keyword evidence="2" id="KW-1185">Reference proteome</keyword>
<dbReference type="EMBL" id="JH993824">
    <property type="protein sequence ID" value="ELQ76732.1"/>
    <property type="molecule type" value="Genomic_DNA"/>
</dbReference>
<sequence>MTLFPSSGTFELLRSGDIIEKVTLINVRFYDSMITVPNNIQEITLKNIVLGRIGFWVFPEDIKKITLEKFSDHVQLNGFTQDEPLVGHFNDGTFCSYKSNENEQIELVFSNVYLAHGLYFHSNISRIVMSCVSIDPEFSLKFNEYITEVSLDDCTCNLCFKNLS</sequence>
<accession>L7K0H3</accession>
<proteinExistence type="predicted"/>
<evidence type="ECO:0000313" key="1">
    <source>
        <dbReference type="EMBL" id="ELQ76732.1"/>
    </source>
</evidence>
<evidence type="ECO:0000313" key="2">
    <source>
        <dbReference type="Proteomes" id="UP000011185"/>
    </source>
</evidence>
<dbReference type="VEuPathDB" id="MicrosporidiaDB:THOM_0275"/>
<dbReference type="InParanoid" id="L7K0H3"/>
<name>L7K0H3_TRAHO</name>
<dbReference type="HOGENOM" id="CLU_1620239_0_0_1"/>
<gene>
    <name evidence="1" type="ORF">THOM_0275</name>
</gene>
<dbReference type="AlphaFoldDB" id="L7K0H3"/>
<organism evidence="1 2">
    <name type="scientific">Trachipleistophora hominis</name>
    <name type="common">Microsporidian parasite</name>
    <dbReference type="NCBI Taxonomy" id="72359"/>
    <lineage>
        <taxon>Eukaryota</taxon>
        <taxon>Fungi</taxon>
        <taxon>Fungi incertae sedis</taxon>
        <taxon>Microsporidia</taxon>
        <taxon>Pleistophoridae</taxon>
        <taxon>Trachipleistophora</taxon>
    </lineage>
</organism>
<protein>
    <submittedName>
        <fullName evidence="1">Putative LRR containing protein</fullName>
    </submittedName>
</protein>
<dbReference type="Proteomes" id="UP000011185">
    <property type="component" value="Unassembled WGS sequence"/>
</dbReference>